<feature type="region of interest" description="Disordered" evidence="1">
    <location>
        <begin position="24"/>
        <end position="68"/>
    </location>
</feature>
<organism evidence="2 3">
    <name type="scientific">Sclerotinia borealis (strain F-4128)</name>
    <dbReference type="NCBI Taxonomy" id="1432307"/>
    <lineage>
        <taxon>Eukaryota</taxon>
        <taxon>Fungi</taxon>
        <taxon>Dikarya</taxon>
        <taxon>Ascomycota</taxon>
        <taxon>Pezizomycotina</taxon>
        <taxon>Leotiomycetes</taxon>
        <taxon>Helotiales</taxon>
        <taxon>Sclerotiniaceae</taxon>
        <taxon>Sclerotinia</taxon>
    </lineage>
</organism>
<dbReference type="STRING" id="1432307.W9CSQ1"/>
<accession>W9CSQ1</accession>
<feature type="compositionally biased region" description="Basic residues" evidence="1">
    <location>
        <begin position="281"/>
        <end position="290"/>
    </location>
</feature>
<dbReference type="GO" id="GO:0005634">
    <property type="term" value="C:nucleus"/>
    <property type="evidence" value="ECO:0007669"/>
    <property type="project" value="TreeGrafter"/>
</dbReference>
<dbReference type="Proteomes" id="UP000019487">
    <property type="component" value="Unassembled WGS sequence"/>
</dbReference>
<dbReference type="Pfam" id="PF07818">
    <property type="entry name" value="HCNGP"/>
    <property type="match status" value="1"/>
</dbReference>
<feature type="compositionally biased region" description="Basic and acidic residues" evidence="1">
    <location>
        <begin position="220"/>
        <end position="231"/>
    </location>
</feature>
<comment type="caution">
    <text evidence="2">The sequence shown here is derived from an EMBL/GenBank/DDBJ whole genome shotgun (WGS) entry which is preliminary data.</text>
</comment>
<dbReference type="OrthoDB" id="1714508at2759"/>
<name>W9CSQ1_SCLBF</name>
<reference evidence="2 3" key="1">
    <citation type="journal article" date="2014" name="Genome Announc.">
        <title>Draft genome sequence of Sclerotinia borealis, a psychrophilic plant pathogenic fungus.</title>
        <authorList>
            <person name="Mardanov A.V."/>
            <person name="Beletsky A.V."/>
            <person name="Kadnikov V.V."/>
            <person name="Ignatov A.N."/>
            <person name="Ravin N.V."/>
        </authorList>
    </citation>
    <scope>NUCLEOTIDE SEQUENCE [LARGE SCALE GENOMIC DNA]</scope>
    <source>
        <strain evidence="3">F-4157</strain>
    </source>
</reference>
<feature type="compositionally biased region" description="Polar residues" evidence="1">
    <location>
        <begin position="24"/>
        <end position="41"/>
    </location>
</feature>
<dbReference type="InterPro" id="IPR012479">
    <property type="entry name" value="SAP30BP"/>
</dbReference>
<dbReference type="GO" id="GO:0006355">
    <property type="term" value="P:regulation of DNA-templated transcription"/>
    <property type="evidence" value="ECO:0007669"/>
    <property type="project" value="InterPro"/>
</dbReference>
<proteinExistence type="predicted"/>
<dbReference type="PANTHER" id="PTHR13464">
    <property type="entry name" value="TRANSCRIPTIONAL REGULATOR PROTEIN HCNGP"/>
    <property type="match status" value="1"/>
</dbReference>
<dbReference type="AlphaFoldDB" id="W9CSQ1"/>
<protein>
    <recommendedName>
        <fullName evidence="4">HCNGP-like protein</fullName>
    </recommendedName>
</protein>
<dbReference type="EMBL" id="AYSA01000028">
    <property type="protein sequence ID" value="ESZ98861.1"/>
    <property type="molecule type" value="Genomic_DNA"/>
</dbReference>
<feature type="region of interest" description="Disordered" evidence="1">
    <location>
        <begin position="220"/>
        <end position="290"/>
    </location>
</feature>
<sequence length="290" mass="31322">MASLVDYGSSDEEGSVHIDILQKSSNTSEGSLFNSSTTNGITKDVQPHATGLPSAESSRTIELPSNPKPYAPLVGPQLGPAEATELPELENTMIGNRDGEPPSPYSANRALLRDLTLPTVPNYDIPPSPQGSPLASTNTKFKHFLELKKQGIHFNEKLAKSAALQNPSLMQKLMDFADIDEVDQYATTLPQDLWDPAGFPEYAYKEELAKSQQDILKEKEEKKARGQREAMDFVPATASGDASRSGTPNAGGINGKAQQSAAERIMAGLDKGRSNSPHAQGVKRKTRFES</sequence>
<evidence type="ECO:0000313" key="2">
    <source>
        <dbReference type="EMBL" id="ESZ98861.1"/>
    </source>
</evidence>
<dbReference type="PANTHER" id="PTHR13464:SF0">
    <property type="entry name" value="SAP30-BINDING PROTEIN"/>
    <property type="match status" value="1"/>
</dbReference>
<dbReference type="HOGENOM" id="CLU_064352_1_1_1"/>
<evidence type="ECO:0000313" key="3">
    <source>
        <dbReference type="Proteomes" id="UP000019487"/>
    </source>
</evidence>
<gene>
    <name evidence="2" type="ORF">SBOR_0719</name>
</gene>
<evidence type="ECO:0000256" key="1">
    <source>
        <dbReference type="SAM" id="MobiDB-lite"/>
    </source>
</evidence>
<keyword evidence="3" id="KW-1185">Reference proteome</keyword>
<evidence type="ECO:0008006" key="4">
    <source>
        <dbReference type="Google" id="ProtNLM"/>
    </source>
</evidence>